<protein>
    <submittedName>
        <fullName evidence="2">Uncharacterized protein</fullName>
    </submittedName>
</protein>
<dbReference type="OrthoDB" id="5769674at2"/>
<evidence type="ECO:0000313" key="3">
    <source>
        <dbReference type="Proteomes" id="UP000242258"/>
    </source>
</evidence>
<dbReference type="Proteomes" id="UP000242258">
    <property type="component" value="Unassembled WGS sequence"/>
</dbReference>
<keyword evidence="3" id="KW-1185">Reference proteome</keyword>
<proteinExistence type="predicted"/>
<accession>A0A1E7Q5F4</accession>
<reference evidence="3" key="1">
    <citation type="submission" date="2016-09" db="EMBL/GenBank/DDBJ databases">
        <authorList>
            <person name="Wan X."/>
            <person name="Hou S."/>
        </authorList>
    </citation>
    <scope>NUCLEOTIDE SEQUENCE [LARGE SCALE GENOMIC DNA]</scope>
    <source>
        <strain evidence="3">KH87</strain>
    </source>
</reference>
<feature type="signal peptide" evidence="1">
    <location>
        <begin position="1"/>
        <end position="20"/>
    </location>
</feature>
<feature type="chain" id="PRO_5009200376" evidence="1">
    <location>
        <begin position="21"/>
        <end position="136"/>
    </location>
</feature>
<dbReference type="PROSITE" id="PS51257">
    <property type="entry name" value="PROKAR_LIPOPROTEIN"/>
    <property type="match status" value="1"/>
</dbReference>
<sequence length="136" mass="15648">MTYKSIFSLLIAATLLVACSDVPSQRNIEQALQQQYSHLYPDLIEVEDVKKINGWSDNEQHYAAEVSYSLEFKKSYKQYIEEKTDQPGNPLEKVTAGITAGLLKLQYGDFKKNDQYKVKQETLTFRMTENGWALVE</sequence>
<comment type="caution">
    <text evidence="2">The sequence shown here is derived from an EMBL/GenBank/DDBJ whole genome shotgun (WGS) entry which is preliminary data.</text>
</comment>
<gene>
    <name evidence="2" type="ORF">BI198_07435</name>
</gene>
<dbReference type="EMBL" id="MKEK01000001">
    <property type="protein sequence ID" value="OEY69414.1"/>
    <property type="molecule type" value="Genomic_DNA"/>
</dbReference>
<evidence type="ECO:0000256" key="1">
    <source>
        <dbReference type="SAM" id="SignalP"/>
    </source>
</evidence>
<dbReference type="AlphaFoldDB" id="A0A1E7Q5F4"/>
<dbReference type="RefSeq" id="WP_070048980.1">
    <property type="nucleotide sequence ID" value="NZ_CBCSDO010000005.1"/>
</dbReference>
<name>A0A1E7Q5F4_9GAMM</name>
<organism evidence="2 3">
    <name type="scientific">Rheinheimera salexigens</name>
    <dbReference type="NCBI Taxonomy" id="1628148"/>
    <lineage>
        <taxon>Bacteria</taxon>
        <taxon>Pseudomonadati</taxon>
        <taxon>Pseudomonadota</taxon>
        <taxon>Gammaproteobacteria</taxon>
        <taxon>Chromatiales</taxon>
        <taxon>Chromatiaceae</taxon>
        <taxon>Rheinheimera</taxon>
    </lineage>
</organism>
<evidence type="ECO:0000313" key="2">
    <source>
        <dbReference type="EMBL" id="OEY69414.1"/>
    </source>
</evidence>
<keyword evidence="1" id="KW-0732">Signal</keyword>